<keyword evidence="4 8" id="KW-1133">Transmembrane helix</keyword>
<evidence type="ECO:0000313" key="12">
    <source>
        <dbReference type="EMBL" id="EEP60683.1"/>
    </source>
</evidence>
<evidence type="ECO:0000256" key="3">
    <source>
        <dbReference type="ARBA" id="ARBA00022737"/>
    </source>
</evidence>
<dbReference type="SUPFAM" id="SSF54631">
    <property type="entry name" value="CBS-domain pair"/>
    <property type="match status" value="1"/>
</dbReference>
<dbReference type="EMBL" id="ABZS01000064">
    <property type="protein sequence ID" value="EEP60683.1"/>
    <property type="molecule type" value="Genomic_DNA"/>
</dbReference>
<dbReference type="InterPro" id="IPR036318">
    <property type="entry name" value="FAD-bd_PCMH-like_sf"/>
</dbReference>
<evidence type="ECO:0000256" key="1">
    <source>
        <dbReference type="ARBA" id="ARBA00004141"/>
    </source>
</evidence>
<dbReference type="InterPro" id="IPR046342">
    <property type="entry name" value="CBS_dom_sf"/>
</dbReference>
<dbReference type="PANTHER" id="PTHR22777">
    <property type="entry name" value="HEMOLYSIN-RELATED"/>
    <property type="match status" value="1"/>
</dbReference>
<dbReference type="InterPro" id="IPR044751">
    <property type="entry name" value="Ion_transp-like_CBS"/>
</dbReference>
<dbReference type="InterPro" id="IPR016169">
    <property type="entry name" value="FAD-bd_PCMH_sub2"/>
</dbReference>
<dbReference type="Pfam" id="PF03471">
    <property type="entry name" value="CorC_HlyC"/>
    <property type="match status" value="1"/>
</dbReference>
<dbReference type="SMART" id="SM00116">
    <property type="entry name" value="CBS"/>
    <property type="match status" value="2"/>
</dbReference>
<dbReference type="GO" id="GO:0005886">
    <property type="term" value="C:plasma membrane"/>
    <property type="evidence" value="ECO:0007669"/>
    <property type="project" value="TreeGrafter"/>
</dbReference>
<dbReference type="PROSITE" id="PS51371">
    <property type="entry name" value="CBS"/>
    <property type="match status" value="2"/>
</dbReference>
<gene>
    <name evidence="12" type="ORF">SULYE_0812</name>
</gene>
<evidence type="ECO:0000256" key="9">
    <source>
        <dbReference type="SAM" id="Phobius"/>
    </source>
</evidence>
<dbReference type="AlphaFoldDB" id="C4FJR2"/>
<dbReference type="Gene3D" id="3.30.465.10">
    <property type="match status" value="1"/>
</dbReference>
<dbReference type="Proteomes" id="UP000005540">
    <property type="component" value="Unassembled WGS sequence"/>
</dbReference>
<organism evidence="12 13">
    <name type="scientific">Sulfurihydrogenibium yellowstonense SS-5</name>
    <dbReference type="NCBI Taxonomy" id="432331"/>
    <lineage>
        <taxon>Bacteria</taxon>
        <taxon>Pseudomonadati</taxon>
        <taxon>Aquificota</taxon>
        <taxon>Aquificia</taxon>
        <taxon>Aquificales</taxon>
        <taxon>Hydrogenothermaceae</taxon>
        <taxon>Sulfurihydrogenibium</taxon>
    </lineage>
</organism>
<evidence type="ECO:0000256" key="2">
    <source>
        <dbReference type="ARBA" id="ARBA00022692"/>
    </source>
</evidence>
<sequence>MISSVVLIVLFIFFEALFSGSEIALFSVNKSKLKYQASKGDEKAEKIYQLLAKHYNEYISVGLIGTILSITFATSTFVALLHDISYYTPIIKGKEEIFAEAIVILTLLFGEVIPKSIFQHYADDIIYYVVHFLEVFRKIFKPFLIFANLINKIVFILFKLKPASEKPLSKQEILDLLISEVKEIDELKKKIIANILIFSERRISEIVVPLSDVIAVSDDKKVMDVVPIFKETGYSRIPIYRKRIDQIIGFVRSYDLIFAKPNEPITKYMKGIRYIPEFANLPNVLKGFKNYKDHIAVVVDERGATIGIITLRDVLEEIVGEIKDEFVKKDKVRLKKQSLTELIVDGLMEIRELKNYIDINIPDGPFETINGVITYILGRMPKKDEEIVIDQYVFKVLKIEKRRVLEVLIKKLEERETGLEPATYSLARSRSTN</sequence>
<evidence type="ECO:0000256" key="7">
    <source>
        <dbReference type="PROSITE-ProRule" id="PRU00703"/>
    </source>
</evidence>
<keyword evidence="2 8" id="KW-0812">Transmembrane</keyword>
<dbReference type="Pfam" id="PF01595">
    <property type="entry name" value="CNNM"/>
    <property type="match status" value="1"/>
</dbReference>
<evidence type="ECO:0000256" key="6">
    <source>
        <dbReference type="ARBA" id="ARBA00023136"/>
    </source>
</evidence>
<comment type="subcellular location">
    <subcellularLocation>
        <location evidence="1">Membrane</location>
        <topology evidence="1">Multi-pass membrane protein</topology>
    </subcellularLocation>
</comment>
<keyword evidence="6 8" id="KW-0472">Membrane</keyword>
<feature type="domain" description="CBS" evidence="10">
    <location>
        <begin position="207"/>
        <end position="267"/>
    </location>
</feature>
<name>C4FJR2_9AQUI</name>
<evidence type="ECO:0000256" key="8">
    <source>
        <dbReference type="PROSITE-ProRule" id="PRU01193"/>
    </source>
</evidence>
<feature type="transmembrane region" description="Helical" evidence="9">
    <location>
        <begin position="142"/>
        <end position="160"/>
    </location>
</feature>
<reference evidence="12 13" key="1">
    <citation type="submission" date="2009-04" db="EMBL/GenBank/DDBJ databases">
        <authorList>
            <person name="Reysenbach A.-L."/>
            <person name="Heidelberg J.F."/>
            <person name="Nelson W.C."/>
        </authorList>
    </citation>
    <scope>NUCLEOTIDE SEQUENCE [LARGE SCALE GENOMIC DNA]</scope>
    <source>
        <strain evidence="12 13">SS-5</strain>
    </source>
</reference>
<proteinExistence type="predicted"/>
<dbReference type="InterPro" id="IPR000644">
    <property type="entry name" value="CBS_dom"/>
</dbReference>
<dbReference type="CDD" id="cd04590">
    <property type="entry name" value="CBS_pair_CorC_HlyC_assoc"/>
    <property type="match status" value="1"/>
</dbReference>
<feature type="domain" description="CNNM transmembrane" evidence="11">
    <location>
        <begin position="1"/>
        <end position="188"/>
    </location>
</feature>
<dbReference type="PANTHER" id="PTHR22777:SF17">
    <property type="entry name" value="UPF0053 PROTEIN SLL0260"/>
    <property type="match status" value="1"/>
</dbReference>
<feature type="transmembrane region" description="Helical" evidence="9">
    <location>
        <begin position="102"/>
        <end position="122"/>
    </location>
</feature>
<keyword evidence="3" id="KW-0677">Repeat</keyword>
<dbReference type="Pfam" id="PF00571">
    <property type="entry name" value="CBS"/>
    <property type="match status" value="2"/>
</dbReference>
<dbReference type="SUPFAM" id="SSF56176">
    <property type="entry name" value="FAD-binding/transporter-associated domain-like"/>
    <property type="match status" value="1"/>
</dbReference>
<evidence type="ECO:0000256" key="4">
    <source>
        <dbReference type="ARBA" id="ARBA00022989"/>
    </source>
</evidence>
<comment type="caution">
    <text evidence="12">The sequence shown here is derived from an EMBL/GenBank/DDBJ whole genome shotgun (WGS) entry which is preliminary data.</text>
</comment>
<dbReference type="InterPro" id="IPR005170">
    <property type="entry name" value="Transptr-assoc_dom"/>
</dbReference>
<feature type="transmembrane region" description="Helical" evidence="9">
    <location>
        <begin position="58"/>
        <end position="81"/>
    </location>
</feature>
<evidence type="ECO:0000313" key="13">
    <source>
        <dbReference type="Proteomes" id="UP000005540"/>
    </source>
</evidence>
<dbReference type="PROSITE" id="PS51846">
    <property type="entry name" value="CNNM"/>
    <property type="match status" value="1"/>
</dbReference>
<accession>C4FJR2</accession>
<feature type="domain" description="CBS" evidence="10">
    <location>
        <begin position="268"/>
        <end position="325"/>
    </location>
</feature>
<dbReference type="SMART" id="SM01091">
    <property type="entry name" value="CorC_HlyC"/>
    <property type="match status" value="1"/>
</dbReference>
<dbReference type="InterPro" id="IPR002550">
    <property type="entry name" value="CNNM"/>
</dbReference>
<dbReference type="Gene3D" id="3.10.580.10">
    <property type="entry name" value="CBS-domain"/>
    <property type="match status" value="1"/>
</dbReference>
<evidence type="ECO:0000259" key="10">
    <source>
        <dbReference type="PROSITE" id="PS51371"/>
    </source>
</evidence>
<evidence type="ECO:0000259" key="11">
    <source>
        <dbReference type="PROSITE" id="PS51846"/>
    </source>
</evidence>
<protein>
    <submittedName>
        <fullName evidence="12">Hemolysin</fullName>
    </submittedName>
</protein>
<evidence type="ECO:0000256" key="5">
    <source>
        <dbReference type="ARBA" id="ARBA00023122"/>
    </source>
</evidence>
<dbReference type="GO" id="GO:0050660">
    <property type="term" value="F:flavin adenine dinucleotide binding"/>
    <property type="evidence" value="ECO:0007669"/>
    <property type="project" value="InterPro"/>
</dbReference>
<keyword evidence="5 7" id="KW-0129">CBS domain</keyword>
<keyword evidence="13" id="KW-1185">Reference proteome</keyword>